<evidence type="ECO:0000313" key="2">
    <source>
        <dbReference type="Proteomes" id="UP001596171"/>
    </source>
</evidence>
<protein>
    <submittedName>
        <fullName evidence="1">Uncharacterized protein</fullName>
    </submittedName>
</protein>
<comment type="caution">
    <text evidence="1">The sequence shown here is derived from an EMBL/GenBank/DDBJ whole genome shotgun (WGS) entry which is preliminary data.</text>
</comment>
<sequence>MTSELWVKKWLEYCELKKIMPWEFDFKQCYVEKCIGKESSLRLELAYKAYLLSEINVKFNVTKKSGHNADCDKEADNIYDVLGWYSYRNGGVAENRGDAMNSFKITFTQLLSVSGPFKEKNKETWINNFNEIPKLDMALKEWVKKDKVNNVDKFYFNKENQLRLNGRLTSINLLNEINKFAQLTHSIGNFIVMPMWINQGRAMDNNIKDYWDLTMLNLQYFLKKFGDEDTWVKYVDSYCLLPFVDEQYNVCELWDNHFNHSAYPKSIEEFEQFYHNVNLLVEERGKCITKKLCDNLKLTNLSFYDSLQDNMSTRRNFHDIVK</sequence>
<organism evidence="1 2">
    <name type="scientific">Lactiplantibacillus nangangensis</name>
    <dbReference type="NCBI Taxonomy" id="2559917"/>
    <lineage>
        <taxon>Bacteria</taxon>
        <taxon>Bacillati</taxon>
        <taxon>Bacillota</taxon>
        <taxon>Bacilli</taxon>
        <taxon>Lactobacillales</taxon>
        <taxon>Lactobacillaceae</taxon>
        <taxon>Lactiplantibacillus</taxon>
    </lineage>
</organism>
<dbReference type="RefSeq" id="WP_137616776.1">
    <property type="nucleotide sequence ID" value="NZ_BJDI01000011.1"/>
</dbReference>
<dbReference type="EMBL" id="JBHSSE010000027">
    <property type="protein sequence ID" value="MFC6202678.1"/>
    <property type="molecule type" value="Genomic_DNA"/>
</dbReference>
<gene>
    <name evidence="1" type="ORF">ACFP1L_12470</name>
</gene>
<accession>A0ABW1SMA8</accession>
<reference evidence="2" key="1">
    <citation type="journal article" date="2019" name="Int. J. Syst. Evol. Microbiol.">
        <title>The Global Catalogue of Microorganisms (GCM) 10K type strain sequencing project: providing services to taxonomists for standard genome sequencing and annotation.</title>
        <authorList>
            <consortium name="The Broad Institute Genomics Platform"/>
            <consortium name="The Broad Institute Genome Sequencing Center for Infectious Disease"/>
            <person name="Wu L."/>
            <person name="Ma J."/>
        </authorList>
    </citation>
    <scope>NUCLEOTIDE SEQUENCE [LARGE SCALE GENOMIC DNA]</scope>
    <source>
        <strain evidence="2">CCM 8930</strain>
    </source>
</reference>
<dbReference type="Proteomes" id="UP001596171">
    <property type="component" value="Unassembled WGS sequence"/>
</dbReference>
<proteinExistence type="predicted"/>
<evidence type="ECO:0000313" key="1">
    <source>
        <dbReference type="EMBL" id="MFC6202678.1"/>
    </source>
</evidence>
<name>A0ABW1SMA8_9LACO</name>
<keyword evidence="2" id="KW-1185">Reference proteome</keyword>